<dbReference type="EMBL" id="JAOVZW010000001">
    <property type="protein sequence ID" value="MCX8522390.1"/>
    <property type="molecule type" value="Genomic_DNA"/>
</dbReference>
<gene>
    <name evidence="2" type="ORF">OF897_00440</name>
</gene>
<organism evidence="2 3">
    <name type="scientific">Chryseobacterium formosus</name>
    <dbReference type="NCBI Taxonomy" id="1537363"/>
    <lineage>
        <taxon>Bacteria</taxon>
        <taxon>Pseudomonadati</taxon>
        <taxon>Bacteroidota</taxon>
        <taxon>Flavobacteriia</taxon>
        <taxon>Flavobacteriales</taxon>
        <taxon>Weeksellaceae</taxon>
        <taxon>Chryseobacterium group</taxon>
        <taxon>Chryseobacterium</taxon>
    </lineage>
</organism>
<keyword evidence="1" id="KW-0732">Signal</keyword>
<evidence type="ECO:0000256" key="1">
    <source>
        <dbReference type="SAM" id="SignalP"/>
    </source>
</evidence>
<dbReference type="RefSeq" id="WP_267263721.1">
    <property type="nucleotide sequence ID" value="NZ_JAOVZW010000001.1"/>
</dbReference>
<name>A0ABT3XN87_9FLAO</name>
<dbReference type="Proteomes" id="UP001073122">
    <property type="component" value="Unassembled WGS sequence"/>
</dbReference>
<comment type="caution">
    <text evidence="2">The sequence shown here is derived from an EMBL/GenBank/DDBJ whole genome shotgun (WGS) entry which is preliminary data.</text>
</comment>
<evidence type="ECO:0000313" key="2">
    <source>
        <dbReference type="EMBL" id="MCX8522390.1"/>
    </source>
</evidence>
<feature type="signal peptide" evidence="1">
    <location>
        <begin position="1"/>
        <end position="18"/>
    </location>
</feature>
<reference evidence="2" key="1">
    <citation type="submission" date="2022-10" db="EMBL/GenBank/DDBJ databases">
        <title>Chryseobacterium sp. nov., a novel bacterial species.</title>
        <authorList>
            <person name="Cao Y."/>
        </authorList>
    </citation>
    <scope>NUCLEOTIDE SEQUENCE</scope>
    <source>
        <strain evidence="2">CCTCC AB2015118</strain>
    </source>
</reference>
<protein>
    <submittedName>
        <fullName evidence="2">Uncharacterized protein</fullName>
    </submittedName>
</protein>
<feature type="chain" id="PRO_5047411998" evidence="1">
    <location>
        <begin position="19"/>
        <end position="302"/>
    </location>
</feature>
<accession>A0ABT3XN87</accession>
<evidence type="ECO:0000313" key="3">
    <source>
        <dbReference type="Proteomes" id="UP001073122"/>
    </source>
</evidence>
<proteinExistence type="predicted"/>
<keyword evidence="3" id="KW-1185">Reference proteome</keyword>
<sequence length="302" mass="32293">MKKQILLLAIITSTVLSAQLYSPNGAPISSNPGTGNVGIGTSNPSSKLQVMGDISSTGGSPLNIGFNVYDQANGIANYGMSYLGIYPIGNGALGPGLGLSGYYGLSFFTGINERLRIDGSGFVGIGTITPQHKLDVKGDFNVESNGNTFAYPGGADLVLKSPARGNNGSGRALVHDFGNILSLNFDNDFTGGTKIGNTFLVKGDNASLQGKFEAKEIKVTLTPTADFVFAEDYNLPKLEVVEKHIKDKKHLPEIASAKQMEKEGVNVGEFQIKLLQKIEELTLYTIEQNKRIKELESKINKN</sequence>